<name>A0A0F8ZJM6_9ZZZZ</name>
<dbReference type="EMBL" id="LAZR01050935">
    <property type="protein sequence ID" value="KKK86245.1"/>
    <property type="molecule type" value="Genomic_DNA"/>
</dbReference>
<evidence type="ECO:0008006" key="3">
    <source>
        <dbReference type="Google" id="ProtNLM"/>
    </source>
</evidence>
<reference evidence="2" key="1">
    <citation type="journal article" date="2015" name="Nature">
        <title>Complex archaea that bridge the gap between prokaryotes and eukaryotes.</title>
        <authorList>
            <person name="Spang A."/>
            <person name="Saw J.H."/>
            <person name="Jorgensen S.L."/>
            <person name="Zaremba-Niedzwiedzka K."/>
            <person name="Martijn J."/>
            <person name="Lind A.E."/>
            <person name="van Eijk R."/>
            <person name="Schleper C."/>
            <person name="Guy L."/>
            <person name="Ettema T.J."/>
        </authorList>
    </citation>
    <scope>NUCLEOTIDE SEQUENCE</scope>
</reference>
<gene>
    <name evidence="2" type="ORF">LCGC14_2765150</name>
</gene>
<feature type="region of interest" description="Disordered" evidence="1">
    <location>
        <begin position="41"/>
        <end position="67"/>
    </location>
</feature>
<dbReference type="AlphaFoldDB" id="A0A0F8ZJM6"/>
<organism evidence="2">
    <name type="scientific">marine sediment metagenome</name>
    <dbReference type="NCBI Taxonomy" id="412755"/>
    <lineage>
        <taxon>unclassified sequences</taxon>
        <taxon>metagenomes</taxon>
        <taxon>ecological metagenomes</taxon>
    </lineage>
</organism>
<evidence type="ECO:0000256" key="1">
    <source>
        <dbReference type="SAM" id="MobiDB-lite"/>
    </source>
</evidence>
<evidence type="ECO:0000313" key="2">
    <source>
        <dbReference type="EMBL" id="KKK86245.1"/>
    </source>
</evidence>
<dbReference type="PROSITE" id="PS51257">
    <property type="entry name" value="PROKAR_LIPOPROTEIN"/>
    <property type="match status" value="1"/>
</dbReference>
<sequence>MFCYRRLENEVFLEGSKVKKFLSIALVFGVVVGCVANSGCKEKTTDTTYEDSVQEQPASAKQPASKDVTASVTVYITRTGECYHRGNCSYLRQSKIPKDLKYAKKHYRACSRCRPPK</sequence>
<accession>A0A0F8ZJM6</accession>
<proteinExistence type="predicted"/>
<protein>
    <recommendedName>
        <fullName evidence="3">Ada DNA repair metal-binding domain-containing protein</fullName>
    </recommendedName>
</protein>
<comment type="caution">
    <text evidence="2">The sequence shown here is derived from an EMBL/GenBank/DDBJ whole genome shotgun (WGS) entry which is preliminary data.</text>
</comment>